<reference evidence="3 4" key="1">
    <citation type="journal article" date="2010" name="Stand. Genomic Sci.">
        <title>Complete genome sequence of Ignisphaera aggregans type strain (AQ1.S1).</title>
        <authorList>
            <person name="Goker M."/>
            <person name="Held B."/>
            <person name="Lapidus A."/>
            <person name="Nolan M."/>
            <person name="Spring S."/>
            <person name="Yasawong M."/>
            <person name="Lucas S."/>
            <person name="Glavina Del Rio T."/>
            <person name="Tice H."/>
            <person name="Cheng J.F."/>
            <person name="Goodwin L."/>
            <person name="Tapia R."/>
            <person name="Pitluck S."/>
            <person name="Liolios K."/>
            <person name="Ivanova N."/>
            <person name="Mavromatis K."/>
            <person name="Mikhailova N."/>
            <person name="Pati A."/>
            <person name="Chen A."/>
            <person name="Palaniappan K."/>
            <person name="Brambilla E."/>
            <person name="Land M."/>
            <person name="Hauser L."/>
            <person name="Chang Y.J."/>
            <person name="Jeffries C.D."/>
            <person name="Brettin T."/>
            <person name="Detter J.C."/>
            <person name="Han C."/>
            <person name="Rohde M."/>
            <person name="Sikorski J."/>
            <person name="Woyke T."/>
            <person name="Bristow J."/>
            <person name="Eisen J.A."/>
            <person name="Markowitz V."/>
            <person name="Hugenholtz P."/>
            <person name="Kyrpides N.C."/>
            <person name="Klenk H.P."/>
        </authorList>
    </citation>
    <scope>NUCLEOTIDE SEQUENCE [LARGE SCALE GENOMIC DNA]</scope>
    <source>
        <strain evidence="4">DSM 17230 / JCM 13409 / AQ1.S1</strain>
    </source>
</reference>
<dbReference type="BioCyc" id="IAGG583356:GHAH-1510-MONOMER"/>
<protein>
    <recommendedName>
        <fullName evidence="2">DUF2070 domain-containing protein</fullName>
    </recommendedName>
</protein>
<dbReference type="EMBL" id="CP002098">
    <property type="protein sequence ID" value="ADM28321.1"/>
    <property type="molecule type" value="Genomic_DNA"/>
</dbReference>
<dbReference type="Pfam" id="PF09843">
    <property type="entry name" value="DUF2070"/>
    <property type="match status" value="1"/>
</dbReference>
<dbReference type="Proteomes" id="UP000001304">
    <property type="component" value="Chromosome"/>
</dbReference>
<feature type="transmembrane region" description="Helical" evidence="1">
    <location>
        <begin position="135"/>
        <end position="155"/>
    </location>
</feature>
<feature type="transmembrane region" description="Helical" evidence="1">
    <location>
        <begin position="90"/>
        <end position="123"/>
    </location>
</feature>
<dbReference type="HOGENOM" id="CLU_477040_0_0_2"/>
<keyword evidence="1" id="KW-0812">Transmembrane</keyword>
<dbReference type="STRING" id="583356.Igag_1519"/>
<evidence type="ECO:0000256" key="1">
    <source>
        <dbReference type="SAM" id="Phobius"/>
    </source>
</evidence>
<feature type="domain" description="DUF2070" evidence="2">
    <location>
        <begin position="36"/>
        <end position="543"/>
    </location>
</feature>
<feature type="transmembrane region" description="Helical" evidence="1">
    <location>
        <begin position="29"/>
        <end position="47"/>
    </location>
</feature>
<organism evidence="3 4">
    <name type="scientific">Ignisphaera aggregans (strain DSM 17230 / JCM 13409 / AQ1.S1)</name>
    <dbReference type="NCBI Taxonomy" id="583356"/>
    <lineage>
        <taxon>Archaea</taxon>
        <taxon>Thermoproteota</taxon>
        <taxon>Thermoprotei</taxon>
        <taxon>Desulfurococcales</taxon>
        <taxon>Desulfurococcaceae</taxon>
        <taxon>Ignisphaera</taxon>
    </lineage>
</organism>
<feature type="transmembrane region" description="Helical" evidence="1">
    <location>
        <begin position="161"/>
        <end position="182"/>
    </location>
</feature>
<dbReference type="KEGG" id="iag:Igag_1519"/>
<gene>
    <name evidence="3" type="ordered locus">Igag_1519</name>
</gene>
<keyword evidence="1" id="KW-0472">Membrane</keyword>
<dbReference type="AlphaFoldDB" id="E0SQZ1"/>
<evidence type="ECO:0000313" key="3">
    <source>
        <dbReference type="EMBL" id="ADM28321.1"/>
    </source>
</evidence>
<name>E0SQZ1_IGNAA</name>
<sequence length="571" mass="64615">MVPSMLEDIALKYYRMLGIPSRISRHVKWIYPVTIVTVIGIELLILFGKGVALKNIINLVMLHIILSSLLPIIIKLMVSYINLRQALNTSFFLILLGVLLEIIGVFAKIYGVMYVAIPLLGVLILKGMSNDNKNIFVLIIYSILAEIIFTIIVDFSLIQRIARICLLLFSISVSIFFILTLSKRGKDIDVFRFSSAWAKFILTGFENDMEDVFESFGTEREIDIRMLLFQRDKDNIAIVIPGIHFGPFRTIGSTLAPYLIEEELKKYNIKSIIFHGAGSHERNLVSKKEINKIVNAIRDLLQKPMEKTFLYEPFRVFNGYHEALVLPSSMVLIAISTPTVGGDDIPYGVQELAEKYSKVYGYEDAVIVDCHNLEGPMIRDLSRYKDIVIAAISKQSRQCSRVRIGYSEDEVRGYVRGLCSNTIKAMAIECDGNVYSLLYLYGNNADIGVREALRRLALSLGYKDAEVFTLDDHTCSGVAFDSPYYSVRINASLLRSAEKVLREALTDLKEATISFTKHSIKVRTMGEKIYELLELAKVIGRDVLNYLKTTLLLLYSSVIILALYEHFISIQ</sequence>
<keyword evidence="4" id="KW-1185">Reference proteome</keyword>
<evidence type="ECO:0000313" key="4">
    <source>
        <dbReference type="Proteomes" id="UP000001304"/>
    </source>
</evidence>
<keyword evidence="1" id="KW-1133">Transmembrane helix</keyword>
<accession>E0SQZ1</accession>
<evidence type="ECO:0000259" key="2">
    <source>
        <dbReference type="Pfam" id="PF09843"/>
    </source>
</evidence>
<dbReference type="InterPro" id="IPR019204">
    <property type="entry name" value="DUF2070_membrane"/>
</dbReference>
<feature type="transmembrane region" description="Helical" evidence="1">
    <location>
        <begin position="59"/>
        <end position="78"/>
    </location>
</feature>
<proteinExistence type="predicted"/>